<keyword evidence="1" id="KW-0001">2Fe-2S</keyword>
<evidence type="ECO:0000256" key="3">
    <source>
        <dbReference type="ARBA" id="ARBA00023002"/>
    </source>
</evidence>
<evidence type="ECO:0000256" key="1">
    <source>
        <dbReference type="ARBA" id="ARBA00022714"/>
    </source>
</evidence>
<evidence type="ECO:0000256" key="4">
    <source>
        <dbReference type="ARBA" id="ARBA00023004"/>
    </source>
</evidence>
<dbReference type="InterPro" id="IPR044043">
    <property type="entry name" value="VanA_C_cat"/>
</dbReference>
<dbReference type="InterPro" id="IPR050584">
    <property type="entry name" value="Cholesterol_7-desaturase"/>
</dbReference>
<keyword evidence="4" id="KW-0408">Iron</keyword>
<evidence type="ECO:0000313" key="8">
    <source>
        <dbReference type="Proteomes" id="UP001196661"/>
    </source>
</evidence>
<dbReference type="EMBL" id="JADOER010000004">
    <property type="protein sequence ID" value="MBT9311333.1"/>
    <property type="molecule type" value="Genomic_DNA"/>
</dbReference>
<keyword evidence="3" id="KW-0560">Oxidoreductase</keyword>
<dbReference type="Pfam" id="PF19112">
    <property type="entry name" value="VanA_C"/>
    <property type="match status" value="1"/>
</dbReference>
<evidence type="ECO:0000313" key="7">
    <source>
        <dbReference type="EMBL" id="MBT9311333.1"/>
    </source>
</evidence>
<accession>A0ABS5Y0K2</accession>
<organism evidence="7 8">
    <name type="scientific">Leptothoe kymatousa TAU-MAC 1615</name>
    <dbReference type="NCBI Taxonomy" id="2364775"/>
    <lineage>
        <taxon>Bacteria</taxon>
        <taxon>Bacillati</taxon>
        <taxon>Cyanobacteriota</taxon>
        <taxon>Cyanophyceae</taxon>
        <taxon>Nodosilineales</taxon>
        <taxon>Cymatolegaceae</taxon>
        <taxon>Leptothoe</taxon>
        <taxon>Leptothoe kymatousa</taxon>
    </lineage>
</organism>
<dbReference type="InterPro" id="IPR036922">
    <property type="entry name" value="Rieske_2Fe-2S_sf"/>
</dbReference>
<sequence>MAVIDKNQSLNPYPRGCTFSRADWDAIAPFWFPVAFSHDVTDTPVAATLLDQRLVVWRTSQGVSVANDLCLHRGVPMSMGHLQNDRLICKYHGFHYDASGKCTLIPANPQASIPARLCLKTYPVREAYGLVWTTLKGDGSEANLPQMPEWDDGAYQQILPDSLEIQAAVGRQMEGFLDVAHFAWVHHEAFADRNNPQVPPYTVTATPNGLRAEYTSSVSNFPKELQHRAPADFQWLRVFDVFLPFAAILRVHFPAGGRLCILNAPSPISARKTRLFSPLCRNFDQDQPLEPVYEFNRQIFTEDQAVVEAQYPEDLPLDLRTECHIEADKTSIAYRKGLANLGLSKIYTA</sequence>
<dbReference type="PANTHER" id="PTHR21266:SF57">
    <property type="entry name" value="3-CHLOROBENZOATE-3,4-DIOXYGENASE"/>
    <property type="match status" value="1"/>
</dbReference>
<name>A0ABS5Y0K2_9CYAN</name>
<evidence type="ECO:0000256" key="5">
    <source>
        <dbReference type="ARBA" id="ARBA00023014"/>
    </source>
</evidence>
<reference evidence="7 8" key="1">
    <citation type="journal article" date="2021" name="Mar. Drugs">
        <title>Genome Reduction and Secondary Metabolism of the Marine Sponge-Associated Cyanobacterium Leptothoe.</title>
        <authorList>
            <person name="Konstantinou D."/>
            <person name="Popin R.V."/>
            <person name="Fewer D.P."/>
            <person name="Sivonen K."/>
            <person name="Gkelis S."/>
        </authorList>
    </citation>
    <scope>NUCLEOTIDE SEQUENCE [LARGE SCALE GENOMIC DNA]</scope>
    <source>
        <strain evidence="7 8">TAU-MAC 1615</strain>
    </source>
</reference>
<comment type="caution">
    <text evidence="7">The sequence shown here is derived from an EMBL/GenBank/DDBJ whole genome shotgun (WGS) entry which is preliminary data.</text>
</comment>
<dbReference type="PROSITE" id="PS51296">
    <property type="entry name" value="RIESKE"/>
    <property type="match status" value="1"/>
</dbReference>
<dbReference type="RefSeq" id="WP_215617225.1">
    <property type="nucleotide sequence ID" value="NZ_JADOER010000004.1"/>
</dbReference>
<proteinExistence type="predicted"/>
<dbReference type="Gene3D" id="3.90.380.10">
    <property type="entry name" value="Naphthalene 1,2-dioxygenase Alpha Subunit, Chain A, domain 1"/>
    <property type="match status" value="1"/>
</dbReference>
<keyword evidence="2" id="KW-0479">Metal-binding</keyword>
<evidence type="ECO:0000256" key="2">
    <source>
        <dbReference type="ARBA" id="ARBA00022723"/>
    </source>
</evidence>
<dbReference type="SUPFAM" id="SSF55961">
    <property type="entry name" value="Bet v1-like"/>
    <property type="match status" value="1"/>
</dbReference>
<dbReference type="Gene3D" id="2.102.10.10">
    <property type="entry name" value="Rieske [2Fe-2S] iron-sulphur domain"/>
    <property type="match status" value="1"/>
</dbReference>
<keyword evidence="8" id="KW-1185">Reference proteome</keyword>
<dbReference type="Proteomes" id="UP001196661">
    <property type="component" value="Unassembled WGS sequence"/>
</dbReference>
<dbReference type="PANTHER" id="PTHR21266">
    <property type="entry name" value="IRON-SULFUR DOMAIN CONTAINING PROTEIN"/>
    <property type="match status" value="1"/>
</dbReference>
<dbReference type="InterPro" id="IPR017941">
    <property type="entry name" value="Rieske_2Fe-2S"/>
</dbReference>
<protein>
    <submittedName>
        <fullName evidence="7">Rieske 2Fe-2S domain-containing protein</fullName>
    </submittedName>
</protein>
<keyword evidence="5" id="KW-0411">Iron-sulfur</keyword>
<dbReference type="Pfam" id="PF00355">
    <property type="entry name" value="Rieske"/>
    <property type="match status" value="1"/>
</dbReference>
<feature type="domain" description="Rieske" evidence="6">
    <location>
        <begin position="31"/>
        <end position="133"/>
    </location>
</feature>
<evidence type="ECO:0000259" key="6">
    <source>
        <dbReference type="PROSITE" id="PS51296"/>
    </source>
</evidence>
<dbReference type="SUPFAM" id="SSF50022">
    <property type="entry name" value="ISP domain"/>
    <property type="match status" value="1"/>
</dbReference>
<gene>
    <name evidence="7" type="ORF">IXB28_03880</name>
</gene>